<dbReference type="GO" id="GO:0004518">
    <property type="term" value="F:nuclease activity"/>
    <property type="evidence" value="ECO:0007669"/>
    <property type="project" value="UniProtKB-KW"/>
</dbReference>
<keyword evidence="6" id="KW-0460">Magnesium</keyword>
<evidence type="ECO:0000256" key="3">
    <source>
        <dbReference type="ARBA" id="ARBA00022722"/>
    </source>
</evidence>
<evidence type="ECO:0000256" key="4">
    <source>
        <dbReference type="ARBA" id="ARBA00022723"/>
    </source>
</evidence>
<keyword evidence="4" id="KW-0479">Metal-binding</keyword>
<dbReference type="Proteomes" id="UP001163687">
    <property type="component" value="Chromosome"/>
</dbReference>
<dbReference type="EMBL" id="AP025628">
    <property type="protein sequence ID" value="BDG59815.1"/>
    <property type="molecule type" value="Genomic_DNA"/>
</dbReference>
<feature type="domain" description="PIN" evidence="8">
    <location>
        <begin position="5"/>
        <end position="146"/>
    </location>
</feature>
<dbReference type="SUPFAM" id="SSF88723">
    <property type="entry name" value="PIN domain-like"/>
    <property type="match status" value="1"/>
</dbReference>
<protein>
    <submittedName>
        <fullName evidence="9">DNA-binding protein</fullName>
    </submittedName>
</protein>
<dbReference type="AlphaFoldDB" id="A0AA35CM43"/>
<proteinExistence type="inferred from homology"/>
<dbReference type="GO" id="GO:0016787">
    <property type="term" value="F:hydrolase activity"/>
    <property type="evidence" value="ECO:0007669"/>
    <property type="project" value="UniProtKB-KW"/>
</dbReference>
<dbReference type="RefSeq" id="WP_264843905.1">
    <property type="nucleotide sequence ID" value="NZ_AP025628.1"/>
</dbReference>
<evidence type="ECO:0000256" key="5">
    <source>
        <dbReference type="ARBA" id="ARBA00022801"/>
    </source>
</evidence>
<evidence type="ECO:0000256" key="7">
    <source>
        <dbReference type="ARBA" id="ARBA00038093"/>
    </source>
</evidence>
<dbReference type="PANTHER" id="PTHR33653:SF1">
    <property type="entry name" value="RIBONUCLEASE VAPC2"/>
    <property type="match status" value="1"/>
</dbReference>
<dbReference type="GO" id="GO:0003677">
    <property type="term" value="F:DNA binding"/>
    <property type="evidence" value="ECO:0007669"/>
    <property type="project" value="UniProtKB-KW"/>
</dbReference>
<accession>A0AA35CM43</accession>
<comment type="cofactor">
    <cofactor evidence="1">
        <name>Mg(2+)</name>
        <dbReference type="ChEBI" id="CHEBI:18420"/>
    </cofactor>
</comment>
<evidence type="ECO:0000256" key="2">
    <source>
        <dbReference type="ARBA" id="ARBA00022649"/>
    </source>
</evidence>
<sequence length="160" mass="17776">MKTAVDTNVLLDVLTDDPRFAEASLQALRDALRLGSVVICPVVHAELAAFFDRADVLETFLRDLTIRLDPFDVRSLYAAGRTWKTYTRARGQQVQCAQCGQAFTPECPACGRAVAWRQHLMPDFLVGAHATVQADALLTRDRGYYRSHFPSLKLIVPGAK</sequence>
<dbReference type="InterPro" id="IPR002716">
    <property type="entry name" value="PIN_dom"/>
</dbReference>
<keyword evidence="9" id="KW-0238">DNA-binding</keyword>
<name>A0AA35CM43_9FIRM</name>
<keyword evidence="5" id="KW-0378">Hydrolase</keyword>
<keyword evidence="10" id="KW-1185">Reference proteome</keyword>
<keyword evidence="3" id="KW-0540">Nuclease</keyword>
<gene>
    <name evidence="9" type="ORF">caldi_09050</name>
</gene>
<dbReference type="InterPro" id="IPR029060">
    <property type="entry name" value="PIN-like_dom_sf"/>
</dbReference>
<organism evidence="9 10">
    <name type="scientific">Caldinitratiruptor microaerophilus</name>
    <dbReference type="NCBI Taxonomy" id="671077"/>
    <lineage>
        <taxon>Bacteria</taxon>
        <taxon>Bacillati</taxon>
        <taxon>Bacillota</taxon>
        <taxon>Clostridia</taxon>
        <taxon>Eubacteriales</taxon>
        <taxon>Symbiobacteriaceae</taxon>
        <taxon>Caldinitratiruptor</taxon>
    </lineage>
</organism>
<keyword evidence="2" id="KW-1277">Toxin-antitoxin system</keyword>
<dbReference type="PANTHER" id="PTHR33653">
    <property type="entry name" value="RIBONUCLEASE VAPC2"/>
    <property type="match status" value="1"/>
</dbReference>
<evidence type="ECO:0000313" key="9">
    <source>
        <dbReference type="EMBL" id="BDG59815.1"/>
    </source>
</evidence>
<dbReference type="Gene3D" id="3.40.50.1010">
    <property type="entry name" value="5'-nuclease"/>
    <property type="match status" value="1"/>
</dbReference>
<dbReference type="InterPro" id="IPR050556">
    <property type="entry name" value="Type_II_TA_system_RNase"/>
</dbReference>
<dbReference type="Pfam" id="PF01850">
    <property type="entry name" value="PIN"/>
    <property type="match status" value="1"/>
</dbReference>
<comment type="similarity">
    <text evidence="7">Belongs to the PINc/VapC protein family.</text>
</comment>
<evidence type="ECO:0000313" key="10">
    <source>
        <dbReference type="Proteomes" id="UP001163687"/>
    </source>
</evidence>
<reference evidence="9" key="1">
    <citation type="submission" date="2022-03" db="EMBL/GenBank/DDBJ databases">
        <title>Complete genome sequence of Caldinitratiruptor microaerophilus.</title>
        <authorList>
            <person name="Mukaiyama R."/>
            <person name="Nishiyama T."/>
            <person name="Ueda K."/>
        </authorList>
    </citation>
    <scope>NUCLEOTIDE SEQUENCE</scope>
    <source>
        <strain evidence="9">JCM 16183</strain>
    </source>
</reference>
<evidence type="ECO:0000256" key="1">
    <source>
        <dbReference type="ARBA" id="ARBA00001946"/>
    </source>
</evidence>
<dbReference type="KEGG" id="cmic:caldi_09050"/>
<dbReference type="GO" id="GO:0046872">
    <property type="term" value="F:metal ion binding"/>
    <property type="evidence" value="ECO:0007669"/>
    <property type="project" value="UniProtKB-KW"/>
</dbReference>
<evidence type="ECO:0000259" key="8">
    <source>
        <dbReference type="Pfam" id="PF01850"/>
    </source>
</evidence>
<evidence type="ECO:0000256" key="6">
    <source>
        <dbReference type="ARBA" id="ARBA00022842"/>
    </source>
</evidence>